<dbReference type="EMBL" id="CAAALY010118495">
    <property type="protein sequence ID" value="VEL31088.1"/>
    <property type="molecule type" value="Genomic_DNA"/>
</dbReference>
<evidence type="ECO:0000313" key="1">
    <source>
        <dbReference type="EMBL" id="VEL31088.1"/>
    </source>
</evidence>
<reference evidence="1" key="1">
    <citation type="submission" date="2018-11" db="EMBL/GenBank/DDBJ databases">
        <authorList>
            <consortium name="Pathogen Informatics"/>
        </authorList>
    </citation>
    <scope>NUCLEOTIDE SEQUENCE</scope>
</reference>
<name>A0A448X8Y4_9PLAT</name>
<accession>A0A448X8Y4</accession>
<gene>
    <name evidence="1" type="ORF">PXEA_LOCUS24528</name>
</gene>
<proteinExistence type="predicted"/>
<dbReference type="AlphaFoldDB" id="A0A448X8Y4"/>
<sequence>MRLASLVQNEFLDLSCLPETILSLGFQALIAATAETFAHIRELNKSCGQALTTSFSNGLDESANSAATFNELVQEHFNSINVIPIFKK</sequence>
<protein>
    <submittedName>
        <fullName evidence="1">Uncharacterized protein</fullName>
    </submittedName>
</protein>
<keyword evidence="2" id="KW-1185">Reference proteome</keyword>
<comment type="caution">
    <text evidence="1">The sequence shown here is derived from an EMBL/GenBank/DDBJ whole genome shotgun (WGS) entry which is preliminary data.</text>
</comment>
<organism evidence="1 2">
    <name type="scientific">Protopolystoma xenopodis</name>
    <dbReference type="NCBI Taxonomy" id="117903"/>
    <lineage>
        <taxon>Eukaryota</taxon>
        <taxon>Metazoa</taxon>
        <taxon>Spiralia</taxon>
        <taxon>Lophotrochozoa</taxon>
        <taxon>Platyhelminthes</taxon>
        <taxon>Monogenea</taxon>
        <taxon>Polyopisthocotylea</taxon>
        <taxon>Polystomatidea</taxon>
        <taxon>Polystomatidae</taxon>
        <taxon>Protopolystoma</taxon>
    </lineage>
</organism>
<dbReference type="Proteomes" id="UP000784294">
    <property type="component" value="Unassembled WGS sequence"/>
</dbReference>
<evidence type="ECO:0000313" key="2">
    <source>
        <dbReference type="Proteomes" id="UP000784294"/>
    </source>
</evidence>